<dbReference type="AlphaFoldDB" id="A0A9W8A1R2"/>
<dbReference type="Proteomes" id="UP001150569">
    <property type="component" value="Unassembled WGS sequence"/>
</dbReference>
<organism evidence="2 3">
    <name type="scientific">Tieghemiomyces parasiticus</name>
    <dbReference type="NCBI Taxonomy" id="78921"/>
    <lineage>
        <taxon>Eukaryota</taxon>
        <taxon>Fungi</taxon>
        <taxon>Fungi incertae sedis</taxon>
        <taxon>Zoopagomycota</taxon>
        <taxon>Kickxellomycotina</taxon>
        <taxon>Dimargaritomycetes</taxon>
        <taxon>Dimargaritales</taxon>
        <taxon>Dimargaritaceae</taxon>
        <taxon>Tieghemiomyces</taxon>
    </lineage>
</organism>
<feature type="region of interest" description="Disordered" evidence="1">
    <location>
        <begin position="334"/>
        <end position="367"/>
    </location>
</feature>
<gene>
    <name evidence="2" type="ORF">IWQ60_006943</name>
</gene>
<proteinExistence type="predicted"/>
<sequence>MLRPDFPLATSKVITDSPNNPFYVRPASAQSRADSVATTVQLTEATCPASPINVDAISEDELIDVVTADAESNSSAAAVVAAVAEPQLPAVRSGSGSVSGYSTVSETFPVHTTALSGIPSSDLVTMGIPGITLYQPVTLPHLREWPPVLQSPNNPFDVSYRAPSTGTDSTVRPRFVGFSSSPPLLPQAGLPGPPAHHPTLDATVDDFGLLPEDLGEVLDEPSTLGPQPPLVSAGTMARPHSPSSIGIFKEDATVAAAYPPMSDTFEQEYALAAAREHAQDIFREPAELAAGEAKVNAVENQERSWTDTSATSTHASAAAPPHDRVVESNLVAGAADVPPRPATLADSTTASGTAARSATRPATVEGPHFSATSTLVNVSRCPSTTADDPHAPALLPTAALGQPSTWADIPYLRLPVSFPPIIDDAGNNPFWVPHRPARTEIASRPS</sequence>
<protein>
    <submittedName>
        <fullName evidence="2">Uncharacterized protein</fullName>
    </submittedName>
</protein>
<feature type="compositionally biased region" description="Low complexity" evidence="1">
    <location>
        <begin position="306"/>
        <end position="320"/>
    </location>
</feature>
<evidence type="ECO:0000313" key="3">
    <source>
        <dbReference type="Proteomes" id="UP001150569"/>
    </source>
</evidence>
<feature type="region of interest" description="Disordered" evidence="1">
    <location>
        <begin position="297"/>
        <end position="321"/>
    </location>
</feature>
<feature type="compositionally biased region" description="Low complexity" evidence="1">
    <location>
        <begin position="342"/>
        <end position="363"/>
    </location>
</feature>
<comment type="caution">
    <text evidence="2">The sequence shown here is derived from an EMBL/GenBank/DDBJ whole genome shotgun (WGS) entry which is preliminary data.</text>
</comment>
<keyword evidence="3" id="KW-1185">Reference proteome</keyword>
<dbReference type="OrthoDB" id="5582331at2759"/>
<dbReference type="EMBL" id="JANBPT010000437">
    <property type="protein sequence ID" value="KAJ1920682.1"/>
    <property type="molecule type" value="Genomic_DNA"/>
</dbReference>
<evidence type="ECO:0000313" key="2">
    <source>
        <dbReference type="EMBL" id="KAJ1920682.1"/>
    </source>
</evidence>
<evidence type="ECO:0000256" key="1">
    <source>
        <dbReference type="SAM" id="MobiDB-lite"/>
    </source>
</evidence>
<reference evidence="2" key="1">
    <citation type="submission" date="2022-07" db="EMBL/GenBank/DDBJ databases">
        <title>Phylogenomic reconstructions and comparative analyses of Kickxellomycotina fungi.</title>
        <authorList>
            <person name="Reynolds N.K."/>
            <person name="Stajich J.E."/>
            <person name="Barry K."/>
            <person name="Grigoriev I.V."/>
            <person name="Crous P."/>
            <person name="Smith M.E."/>
        </authorList>
    </citation>
    <scope>NUCLEOTIDE SEQUENCE</scope>
    <source>
        <strain evidence="2">RSA 861</strain>
    </source>
</reference>
<accession>A0A9W8A1R2</accession>
<name>A0A9W8A1R2_9FUNG</name>